<keyword evidence="1" id="KW-0472">Membrane</keyword>
<feature type="transmembrane region" description="Helical" evidence="1">
    <location>
        <begin position="77"/>
        <end position="100"/>
    </location>
</feature>
<gene>
    <name evidence="2" type="ORF">G4Y79_01000</name>
</gene>
<dbReference type="Proteomes" id="UP000594468">
    <property type="component" value="Chromosome"/>
</dbReference>
<keyword evidence="1" id="KW-0812">Transmembrane</keyword>
<evidence type="ECO:0000313" key="2">
    <source>
        <dbReference type="EMBL" id="QPC82983.1"/>
    </source>
</evidence>
<evidence type="ECO:0000256" key="1">
    <source>
        <dbReference type="SAM" id="Phobius"/>
    </source>
</evidence>
<dbReference type="KEGG" id="pmet:G4Y79_01000"/>
<feature type="transmembrane region" description="Helical" evidence="1">
    <location>
        <begin position="7"/>
        <end position="25"/>
    </location>
</feature>
<evidence type="ECO:0000313" key="3">
    <source>
        <dbReference type="Proteomes" id="UP000594468"/>
    </source>
</evidence>
<dbReference type="RefSeq" id="WP_195171052.1">
    <property type="nucleotide sequence ID" value="NZ_CP062983.1"/>
</dbReference>
<protein>
    <submittedName>
        <fullName evidence="2">SHOCT domain-containing protein</fullName>
    </submittedName>
</protein>
<sequence length="203" mass="22904">MLKYGWLLFVMGMLFTVGGAFYIASSEAALDFLEPYYCEEGESLIQTNRYDPYDNSTIINFFCEGADGARRSADWQFFLTILLLMAPLGVSLILIILGSIQQANAKKKNAEGLVFGTGVVYRKEDGPIDVSGQAEDHSLDASEIKDLIKEALQQNNLNVHPPQQELTLKQKLEQLRDAYNAGVLTYDEYERNKERILQDFAEE</sequence>
<reference evidence="2 3" key="1">
    <citation type="submission" date="2020-02" db="EMBL/GenBank/DDBJ databases">
        <authorList>
            <person name="Zheng R.K."/>
            <person name="Sun C.M."/>
        </authorList>
    </citation>
    <scope>NUCLEOTIDE SEQUENCE [LARGE SCALE GENOMIC DNA]</scope>
    <source>
        <strain evidence="3">rifampicinis</strain>
    </source>
</reference>
<dbReference type="EMBL" id="CP062983">
    <property type="protein sequence ID" value="QPC82983.1"/>
    <property type="molecule type" value="Genomic_DNA"/>
</dbReference>
<keyword evidence="3" id="KW-1185">Reference proteome</keyword>
<proteinExistence type="predicted"/>
<dbReference type="AlphaFoldDB" id="A0A7S8E9P5"/>
<organism evidence="2 3">
    <name type="scientific">Phototrophicus methaneseepsis</name>
    <dbReference type="NCBI Taxonomy" id="2710758"/>
    <lineage>
        <taxon>Bacteria</taxon>
        <taxon>Bacillati</taxon>
        <taxon>Chloroflexota</taxon>
        <taxon>Candidatus Thermofontia</taxon>
        <taxon>Phototrophicales</taxon>
        <taxon>Phototrophicaceae</taxon>
        <taxon>Phototrophicus</taxon>
    </lineage>
</organism>
<name>A0A7S8E9P5_9CHLR</name>
<keyword evidence="1" id="KW-1133">Transmembrane helix</keyword>
<accession>A0A7S8E9P5</accession>